<feature type="compositionally biased region" description="Low complexity" evidence="6">
    <location>
        <begin position="180"/>
        <end position="194"/>
    </location>
</feature>
<evidence type="ECO:0000313" key="8">
    <source>
        <dbReference type="EMBL" id="KAJ8433593.1"/>
    </source>
</evidence>
<feature type="compositionally biased region" description="Basic and acidic residues" evidence="6">
    <location>
        <begin position="195"/>
        <end position="205"/>
    </location>
</feature>
<feature type="compositionally biased region" description="Acidic residues" evidence="6">
    <location>
        <begin position="160"/>
        <end position="170"/>
    </location>
</feature>
<protein>
    <recommendedName>
        <fullName evidence="7">C2H2-type domain-containing protein</fullName>
    </recommendedName>
</protein>
<dbReference type="GO" id="GO:0008270">
    <property type="term" value="F:zinc ion binding"/>
    <property type="evidence" value="ECO:0007669"/>
    <property type="project" value="UniProtKB-KW"/>
</dbReference>
<evidence type="ECO:0000256" key="2">
    <source>
        <dbReference type="ARBA" id="ARBA00022723"/>
    </source>
</evidence>
<dbReference type="PROSITE" id="PS50157">
    <property type="entry name" value="ZINC_FINGER_C2H2_2"/>
    <property type="match status" value="1"/>
</dbReference>
<evidence type="ECO:0000256" key="3">
    <source>
        <dbReference type="ARBA" id="ARBA00022771"/>
    </source>
</evidence>
<feature type="compositionally biased region" description="Basic and acidic residues" evidence="6">
    <location>
        <begin position="255"/>
        <end position="265"/>
    </location>
</feature>
<feature type="region of interest" description="Disordered" evidence="6">
    <location>
        <begin position="160"/>
        <end position="289"/>
    </location>
</feature>
<evidence type="ECO:0000313" key="9">
    <source>
        <dbReference type="Proteomes" id="UP001153076"/>
    </source>
</evidence>
<organism evidence="8 9">
    <name type="scientific">Carnegiea gigantea</name>
    <dbReference type="NCBI Taxonomy" id="171969"/>
    <lineage>
        <taxon>Eukaryota</taxon>
        <taxon>Viridiplantae</taxon>
        <taxon>Streptophyta</taxon>
        <taxon>Embryophyta</taxon>
        <taxon>Tracheophyta</taxon>
        <taxon>Spermatophyta</taxon>
        <taxon>Magnoliopsida</taxon>
        <taxon>eudicotyledons</taxon>
        <taxon>Gunneridae</taxon>
        <taxon>Pentapetalae</taxon>
        <taxon>Caryophyllales</taxon>
        <taxon>Cactineae</taxon>
        <taxon>Cactaceae</taxon>
        <taxon>Cactoideae</taxon>
        <taxon>Echinocereeae</taxon>
        <taxon>Carnegiea</taxon>
    </lineage>
</organism>
<dbReference type="InterPro" id="IPR022755">
    <property type="entry name" value="Znf_C2H2_jaz"/>
</dbReference>
<proteinExistence type="inferred from homology"/>
<evidence type="ECO:0000256" key="6">
    <source>
        <dbReference type="SAM" id="MobiDB-lite"/>
    </source>
</evidence>
<dbReference type="InterPro" id="IPR013087">
    <property type="entry name" value="Znf_C2H2_type"/>
</dbReference>
<dbReference type="Proteomes" id="UP001153076">
    <property type="component" value="Unassembled WGS sequence"/>
</dbReference>
<name>A0A9Q1JZA0_9CARY</name>
<keyword evidence="4" id="KW-0862">Zinc</keyword>
<evidence type="ECO:0000256" key="4">
    <source>
        <dbReference type="ARBA" id="ARBA00022833"/>
    </source>
</evidence>
<comment type="similarity">
    <text evidence="1">Belongs to the histone deacetylase HD2 family.</text>
</comment>
<dbReference type="EMBL" id="JAKOGI010000528">
    <property type="protein sequence ID" value="KAJ8433593.1"/>
    <property type="molecule type" value="Genomic_DNA"/>
</dbReference>
<sequence>MAAMQFWGNVSLSLSQLRLNVAFGVEVKGSKPCKVKVEENYVIHLSQATLGELKKDSEPVTVHVKVDDKKLVLGILNPGNNPQLAFDLVFDADFEISHNWKNGSVHLLGYQSEMPEYPCYIFVAYFFVHTIHLGYCSVQSFVIFLAFLTFFPAGATDEDISDLSDDEEDVPIPQKENGKPDAAATIAAPKAAAKPNKDNKPKPEDKSEDESDDSDEEDSDDDSEGAEAESGKKRPNAEAKTPQSKKAKLATPQKTDGKKGGHDATPHPSKKGGKTPASEKSPKSGAQVSCVSCKKTFNSENALQSHTKAKHAGK</sequence>
<keyword evidence="2" id="KW-0479">Metal-binding</keyword>
<evidence type="ECO:0000256" key="5">
    <source>
        <dbReference type="PROSITE-ProRule" id="PRU00042"/>
    </source>
</evidence>
<dbReference type="Pfam" id="PF12171">
    <property type="entry name" value="zf-C2H2_jaz"/>
    <property type="match status" value="1"/>
</dbReference>
<evidence type="ECO:0000259" key="7">
    <source>
        <dbReference type="PROSITE" id="PS50157"/>
    </source>
</evidence>
<reference evidence="8" key="1">
    <citation type="submission" date="2022-04" db="EMBL/GenBank/DDBJ databases">
        <title>Carnegiea gigantea Genome sequencing and assembly v2.</title>
        <authorList>
            <person name="Copetti D."/>
            <person name="Sanderson M.J."/>
            <person name="Burquez A."/>
            <person name="Wojciechowski M.F."/>
        </authorList>
    </citation>
    <scope>NUCLEOTIDE SEQUENCE</scope>
    <source>
        <strain evidence="8">SGP5-SGP5p</strain>
        <tissue evidence="8">Aerial part</tissue>
    </source>
</reference>
<gene>
    <name evidence="8" type="ORF">Cgig2_016523</name>
</gene>
<accession>A0A9Q1JZA0</accession>
<evidence type="ECO:0000256" key="1">
    <source>
        <dbReference type="ARBA" id="ARBA00006673"/>
    </source>
</evidence>
<dbReference type="Pfam" id="PF17800">
    <property type="entry name" value="NPL"/>
    <property type="match status" value="1"/>
</dbReference>
<feature type="domain" description="C2H2-type" evidence="7">
    <location>
        <begin position="288"/>
        <end position="314"/>
    </location>
</feature>
<comment type="caution">
    <text evidence="8">The sequence shown here is derived from an EMBL/GenBank/DDBJ whole genome shotgun (WGS) entry which is preliminary data.</text>
</comment>
<feature type="compositionally biased region" description="Acidic residues" evidence="6">
    <location>
        <begin position="206"/>
        <end position="227"/>
    </location>
</feature>
<dbReference type="InterPro" id="IPR041232">
    <property type="entry name" value="NPL"/>
</dbReference>
<dbReference type="Gene3D" id="2.60.120.340">
    <property type="entry name" value="Nucleoplasmin core domain"/>
    <property type="match status" value="1"/>
</dbReference>
<dbReference type="Gene3D" id="3.30.160.60">
    <property type="entry name" value="Classic Zinc Finger"/>
    <property type="match status" value="1"/>
</dbReference>
<dbReference type="OrthoDB" id="2019803at2759"/>
<dbReference type="PROSITE" id="PS00028">
    <property type="entry name" value="ZINC_FINGER_C2H2_1"/>
    <property type="match status" value="1"/>
</dbReference>
<keyword evidence="3 5" id="KW-0863">Zinc-finger</keyword>
<dbReference type="AlphaFoldDB" id="A0A9Q1JZA0"/>
<keyword evidence="9" id="KW-1185">Reference proteome</keyword>